<dbReference type="EMBL" id="CABVHP010000013">
    <property type="protein sequence ID" value="VVO19999.1"/>
    <property type="molecule type" value="Genomic_DNA"/>
</dbReference>
<dbReference type="RefSeq" id="WP_150639344.1">
    <property type="nucleotide sequence ID" value="NZ_CABVHI010000012.1"/>
</dbReference>
<organism evidence="1 2">
    <name type="scientific">Pseudomonas fluorescens</name>
    <dbReference type="NCBI Taxonomy" id="294"/>
    <lineage>
        <taxon>Bacteria</taxon>
        <taxon>Pseudomonadati</taxon>
        <taxon>Pseudomonadota</taxon>
        <taxon>Gammaproteobacteria</taxon>
        <taxon>Pseudomonadales</taxon>
        <taxon>Pseudomonadaceae</taxon>
        <taxon>Pseudomonas</taxon>
    </lineage>
</organism>
<dbReference type="AlphaFoldDB" id="A0A5E7H426"/>
<accession>A0A5E7H426</accession>
<dbReference type="Proteomes" id="UP000326557">
    <property type="component" value="Unassembled WGS sequence"/>
</dbReference>
<evidence type="ECO:0000313" key="1">
    <source>
        <dbReference type="EMBL" id="VVO19999.1"/>
    </source>
</evidence>
<protein>
    <submittedName>
        <fullName evidence="1">Uncharacterized protein</fullName>
    </submittedName>
</protein>
<evidence type="ECO:0000313" key="2">
    <source>
        <dbReference type="Proteomes" id="UP000326557"/>
    </source>
</evidence>
<reference evidence="1 2" key="1">
    <citation type="submission" date="2019-09" db="EMBL/GenBank/DDBJ databases">
        <authorList>
            <person name="Chandra G."/>
            <person name="Truman W A."/>
        </authorList>
    </citation>
    <scope>NUCLEOTIDE SEQUENCE [LARGE SCALE GENOMIC DNA]</scope>
    <source>
        <strain evidence="1">PS704</strain>
    </source>
</reference>
<name>A0A5E7H426_PSEFL</name>
<gene>
    <name evidence="1" type="ORF">PS704_04145</name>
</gene>
<proteinExistence type="predicted"/>
<sequence>MLAALGKRVPPTHLKNLNTANHWLACGNSFVGSMAALRDSLQSAVDSTGRCNRLTKSFSGCCAVEAFHLMDSEQLIIFVGQLFADLKCSHNQRNNLPVL</sequence>